<reference evidence="2" key="2">
    <citation type="journal article" date="2018" name="Mol. Plant Microbe Interact.">
        <title>Genome sequence resources for the wheat stripe rust pathogen (Puccinia striiformis f. sp. tritici) and the barley stripe rust pathogen (Puccinia striiformis f. sp. hordei).</title>
        <authorList>
            <person name="Xia C."/>
            <person name="Wang M."/>
            <person name="Yin C."/>
            <person name="Cornejo O.E."/>
            <person name="Hulbert S.H."/>
            <person name="Chen X."/>
        </authorList>
    </citation>
    <scope>NUCLEOTIDE SEQUENCE [LARGE SCALE GENOMIC DNA]</scope>
    <source>
        <strain evidence="2">93-210</strain>
    </source>
</reference>
<organism evidence="1 2">
    <name type="scientific">Puccinia striiformis f. sp. tritici</name>
    <dbReference type="NCBI Taxonomy" id="168172"/>
    <lineage>
        <taxon>Eukaryota</taxon>
        <taxon>Fungi</taxon>
        <taxon>Dikarya</taxon>
        <taxon>Basidiomycota</taxon>
        <taxon>Pucciniomycotina</taxon>
        <taxon>Pucciniomycetes</taxon>
        <taxon>Pucciniales</taxon>
        <taxon>Pucciniaceae</taxon>
        <taxon>Puccinia</taxon>
    </lineage>
</organism>
<reference evidence="1 2" key="3">
    <citation type="journal article" date="2022" name="Microbiol. Spectr.">
        <title>Folding features and dynamics of 3D genome architecture in plant fungal pathogens.</title>
        <authorList>
            <person name="Xia C."/>
        </authorList>
    </citation>
    <scope>NUCLEOTIDE SEQUENCE [LARGE SCALE GENOMIC DNA]</scope>
    <source>
        <strain evidence="1 2">93-210</strain>
    </source>
</reference>
<gene>
    <name evidence="1" type="ORF">MJO28_014862</name>
</gene>
<name>A0ACC0DR23_9BASI</name>
<accession>A0ACC0DR23</accession>
<sequence>MHDTLKHQLHKLMIGSATQKTVQIKNLPPVLGKLGSQISHHAIQESQCLWFRLASDKSKKVLECNDFQYKSYMGMPCSHKRRQLAANKQVLKREDFHPQWHLPEKLPAPESRRTWHFLPEHSISTKLLLPETGVIK</sequence>
<comment type="caution">
    <text evidence="1">The sequence shown here is derived from an EMBL/GenBank/DDBJ whole genome shotgun (WGS) entry which is preliminary data.</text>
</comment>
<evidence type="ECO:0000313" key="1">
    <source>
        <dbReference type="EMBL" id="KAI7937942.1"/>
    </source>
</evidence>
<proteinExistence type="predicted"/>
<protein>
    <submittedName>
        <fullName evidence="1">Uncharacterized protein</fullName>
    </submittedName>
</protein>
<evidence type="ECO:0000313" key="2">
    <source>
        <dbReference type="Proteomes" id="UP001060170"/>
    </source>
</evidence>
<dbReference type="EMBL" id="CM045880">
    <property type="protein sequence ID" value="KAI7937942.1"/>
    <property type="molecule type" value="Genomic_DNA"/>
</dbReference>
<dbReference type="Proteomes" id="UP001060170">
    <property type="component" value="Chromosome 16"/>
</dbReference>
<keyword evidence="2" id="KW-1185">Reference proteome</keyword>
<reference evidence="2" key="1">
    <citation type="journal article" date="2018" name="BMC Genomics">
        <title>Genomic insights into host adaptation between the wheat stripe rust pathogen (Puccinia striiformis f. sp. tritici) and the barley stripe rust pathogen (Puccinia striiformis f. sp. hordei).</title>
        <authorList>
            <person name="Xia C."/>
            <person name="Wang M."/>
            <person name="Yin C."/>
            <person name="Cornejo O.E."/>
            <person name="Hulbert S.H."/>
            <person name="Chen X."/>
        </authorList>
    </citation>
    <scope>NUCLEOTIDE SEQUENCE [LARGE SCALE GENOMIC DNA]</scope>
    <source>
        <strain evidence="2">93-210</strain>
    </source>
</reference>